<evidence type="ECO:0000313" key="1">
    <source>
        <dbReference type="EMBL" id="AQQ70849.1"/>
    </source>
</evidence>
<organism evidence="1 2">
    <name type="scientific">Limihaloglobus sulfuriphilus</name>
    <dbReference type="NCBI Taxonomy" id="1851148"/>
    <lineage>
        <taxon>Bacteria</taxon>
        <taxon>Pseudomonadati</taxon>
        <taxon>Planctomycetota</taxon>
        <taxon>Phycisphaerae</taxon>
        <taxon>Sedimentisphaerales</taxon>
        <taxon>Sedimentisphaeraceae</taxon>
        <taxon>Limihaloglobus</taxon>
    </lineage>
</organism>
<keyword evidence="2" id="KW-1185">Reference proteome</keyword>
<evidence type="ECO:0000313" key="2">
    <source>
        <dbReference type="Proteomes" id="UP000188181"/>
    </source>
</evidence>
<name>A0A1Q2MDX4_9BACT</name>
<gene>
    <name evidence="1" type="ORF">SMSP2_01211</name>
</gene>
<dbReference type="STRING" id="1851148.SMSP2_01211"/>
<dbReference type="AlphaFoldDB" id="A0A1Q2MDX4"/>
<accession>A0A1Q2MDX4</accession>
<sequence>MINNNTATNGNIWKITFNAFNSDDYSASYKRVIEELGEFMGYMLIMFGSLEALLQRRGT</sequence>
<dbReference type="EMBL" id="CP019646">
    <property type="protein sequence ID" value="AQQ70849.1"/>
    <property type="molecule type" value="Genomic_DNA"/>
</dbReference>
<dbReference type="Proteomes" id="UP000188181">
    <property type="component" value="Chromosome"/>
</dbReference>
<proteinExistence type="predicted"/>
<dbReference type="KEGG" id="pbas:SMSP2_01211"/>
<protein>
    <submittedName>
        <fullName evidence="1">Uncharacterized protein</fullName>
    </submittedName>
</protein>
<reference evidence="2" key="1">
    <citation type="submission" date="2017-02" db="EMBL/GenBank/DDBJ databases">
        <title>Comparative genomics and description of representatives of a novel lineage of planctomycetes thriving in anoxic sediments.</title>
        <authorList>
            <person name="Spring S."/>
            <person name="Bunk B."/>
            <person name="Sproer C."/>
        </authorList>
    </citation>
    <scope>NUCLEOTIDE SEQUENCE [LARGE SCALE GENOMIC DNA]</scope>
    <source>
        <strain evidence="2">SM-Chi-D1</strain>
    </source>
</reference>
<dbReference type="RefSeq" id="WP_146683083.1">
    <property type="nucleotide sequence ID" value="NZ_CP019646.1"/>
</dbReference>